<protein>
    <submittedName>
        <fullName evidence="1">Uncharacterized protein</fullName>
    </submittedName>
</protein>
<name>A0A1Z4C189_9GAMM</name>
<keyword evidence="2" id="KW-1185">Reference proteome</keyword>
<gene>
    <name evidence="1" type="ORF">CEK71_15125</name>
</gene>
<sequence length="139" mass="15455">MGLPTAAPPWRGVFAMLTPIHRPVMSNTQFAFLNKTAVPDRSQLQAAIDALGFDLQLDPAFTPFMDRGFSPCVLRGQAGAGFEIFYDPSNAVVEEDEEDFWEIIGTNDYCLSFVWHSLVGYSVPYRAGRNHLSTQPQTP</sequence>
<reference evidence="1 2" key="1">
    <citation type="submission" date="2017-06" db="EMBL/GenBank/DDBJ databases">
        <title>Genome Sequencing of the methanotroph Methylovulum psychrotolerants str. HV10-M2 isolated from a high-altitude environment.</title>
        <authorList>
            <person name="Mateos-Rivera A."/>
        </authorList>
    </citation>
    <scope>NUCLEOTIDE SEQUENCE [LARGE SCALE GENOMIC DNA]</scope>
    <source>
        <strain evidence="1 2">HV10_M2</strain>
    </source>
</reference>
<proteinExistence type="predicted"/>
<evidence type="ECO:0000313" key="1">
    <source>
        <dbReference type="EMBL" id="ASF47293.1"/>
    </source>
</evidence>
<dbReference type="EMBL" id="CP022129">
    <property type="protein sequence ID" value="ASF47293.1"/>
    <property type="molecule type" value="Genomic_DNA"/>
</dbReference>
<dbReference type="KEGG" id="mpsy:CEK71_15125"/>
<accession>A0A1Z4C189</accession>
<evidence type="ECO:0000313" key="2">
    <source>
        <dbReference type="Proteomes" id="UP000197019"/>
    </source>
</evidence>
<organism evidence="1 2">
    <name type="scientific">Methylovulum psychrotolerans</name>
    <dbReference type="NCBI Taxonomy" id="1704499"/>
    <lineage>
        <taxon>Bacteria</taxon>
        <taxon>Pseudomonadati</taxon>
        <taxon>Pseudomonadota</taxon>
        <taxon>Gammaproteobacteria</taxon>
        <taxon>Methylococcales</taxon>
        <taxon>Methylococcaceae</taxon>
        <taxon>Methylovulum</taxon>
    </lineage>
</organism>
<dbReference type="Proteomes" id="UP000197019">
    <property type="component" value="Chromosome"/>
</dbReference>
<dbReference type="AlphaFoldDB" id="A0A1Z4C189"/>